<feature type="region of interest" description="Disordered" evidence="11">
    <location>
        <begin position="175"/>
        <end position="196"/>
    </location>
</feature>
<dbReference type="PATRIC" id="fig|305.106.peg.4030"/>
<dbReference type="AlphaFoldDB" id="A0A0S4TSQ3"/>
<evidence type="ECO:0000313" key="14">
    <source>
        <dbReference type="Proteomes" id="UP000310553"/>
    </source>
</evidence>
<gene>
    <name evidence="12" type="primary">hpx</name>
    <name evidence="13" type="ORF">E7Z57_05625</name>
    <name evidence="12" type="ORF">RUN39_v1_490109</name>
</gene>
<comment type="cofactor">
    <cofactor evidence="2 10">
        <name>Ca(2+)</name>
        <dbReference type="ChEBI" id="CHEBI:29108"/>
    </cofactor>
</comment>
<keyword evidence="8 10" id="KW-0106">Calcium</keyword>
<name>A0A0S4TSQ3_RALSL</name>
<feature type="region of interest" description="Disordered" evidence="11">
    <location>
        <begin position="57"/>
        <end position="162"/>
    </location>
</feature>
<evidence type="ECO:0000256" key="7">
    <source>
        <dbReference type="ARBA" id="ARBA00022729"/>
    </source>
</evidence>
<reference evidence="12" key="1">
    <citation type="submission" date="2015-10" db="EMBL/GenBank/DDBJ databases">
        <authorList>
            <person name="Gilbert D.G."/>
        </authorList>
    </citation>
    <scope>NUCLEOTIDE SEQUENCE</scope>
    <source>
        <strain evidence="12">Phyl III-seqv23</strain>
    </source>
</reference>
<evidence type="ECO:0000256" key="10">
    <source>
        <dbReference type="RuleBase" id="RU367009"/>
    </source>
</evidence>
<comment type="function">
    <text evidence="10">Catalyzes the depolymerization of both polygalacturonate and pectins of methyl esterification degree from 22 to 89%, with an endo mode of action. In contrast to the majority of pectate lyases, displays high activity on highly methylated pectins.</text>
</comment>
<dbReference type="PANTHER" id="PTHR33407">
    <property type="entry name" value="PECTATE LYASE F-RELATED"/>
    <property type="match status" value="1"/>
</dbReference>
<protein>
    <recommendedName>
        <fullName evidence="5 10">Pectate lyase</fullName>
        <ecNumber evidence="5 10">4.2.2.2</ecNumber>
    </recommendedName>
</protein>
<evidence type="ECO:0000256" key="5">
    <source>
        <dbReference type="ARBA" id="ARBA00012272"/>
    </source>
</evidence>
<comment type="catalytic activity">
    <reaction evidence="1 10">
        <text>Eliminative cleavage of (1-&gt;4)-alpha-D-galacturonan to give oligosaccharides with 4-deoxy-alpha-D-galact-4-enuronosyl groups at their non-reducing ends.</text>
        <dbReference type="EC" id="4.2.2.2"/>
    </reaction>
</comment>
<feature type="compositionally biased region" description="Low complexity" evidence="11">
    <location>
        <begin position="116"/>
        <end position="146"/>
    </location>
</feature>
<proteinExistence type="inferred from homology"/>
<dbReference type="Gene3D" id="2.160.20.10">
    <property type="entry name" value="Single-stranded right-handed beta-helix, Pectin lyase-like"/>
    <property type="match status" value="1"/>
</dbReference>
<feature type="compositionally biased region" description="Polar residues" evidence="11">
    <location>
        <begin position="10"/>
        <end position="25"/>
    </location>
</feature>
<sequence>MSIQIDRPNNHFQTPSTWNHDAGSSNIDTSQIQRAVQLLDQVLQQIEARKLFGNMLNQPGADNAGQNHAGGHGGGHHGGSNGFGENSRFGSPHANSPAQPDLELPANKHNHGKHNTSASTPGTETAPSSTSPTTGSSPTPTSTSATQGKVAYGVKPPEPTGVVDVSKPIVVKAGETFDGGGKYYRPTKEMGDGSQNEHQKPLFILEPGATLKNVQYSGGDGIHMLGSGKLDRVVNRQVGEDAITIDGAKNRAHDAKIAGIDPASIPGGTPKVEIINSAFYGGKDKIAQINGDVDLQARGMYVNGAGKVFRTNGGDEQIKATVDIQDSNFQNVAEAVFRTDSKYSSASFSGDVKSDAPVDALAPNKSQVTGTDKVSYKAYSG</sequence>
<keyword evidence="6 10" id="KW-0964">Secreted</keyword>
<accession>A0A0S4TSQ3</accession>
<dbReference type="Proteomes" id="UP000310553">
    <property type="component" value="Chromosome"/>
</dbReference>
<evidence type="ECO:0000256" key="11">
    <source>
        <dbReference type="SAM" id="MobiDB-lite"/>
    </source>
</evidence>
<dbReference type="InterPro" id="IPR012334">
    <property type="entry name" value="Pectin_lyas_fold"/>
</dbReference>
<dbReference type="EMBL" id="LN899819">
    <property type="protein sequence ID" value="CUV13038.1"/>
    <property type="molecule type" value="Genomic_DNA"/>
</dbReference>
<dbReference type="PANTHER" id="PTHR33407:SF9">
    <property type="entry name" value="PECTATE LYASE F-RELATED"/>
    <property type="match status" value="1"/>
</dbReference>
<dbReference type="GO" id="GO:0005576">
    <property type="term" value="C:extracellular region"/>
    <property type="evidence" value="ECO:0007669"/>
    <property type="project" value="UniProtKB-SubCell"/>
</dbReference>
<dbReference type="EMBL" id="CP039339">
    <property type="protein sequence ID" value="QCX48621.1"/>
    <property type="molecule type" value="Genomic_DNA"/>
</dbReference>
<dbReference type="InterPro" id="IPR004898">
    <property type="entry name" value="Pectate_lyase_PlyH/PlyE-like"/>
</dbReference>
<dbReference type="EC" id="4.2.2.2" evidence="5 10"/>
<dbReference type="GO" id="GO:0030570">
    <property type="term" value="F:pectate lyase activity"/>
    <property type="evidence" value="ECO:0007669"/>
    <property type="project" value="UniProtKB-UniRule"/>
</dbReference>
<feature type="region of interest" description="Disordered" evidence="11">
    <location>
        <begin position="1"/>
        <end position="25"/>
    </location>
</feature>
<keyword evidence="7" id="KW-0732">Signal</keyword>
<evidence type="ECO:0000256" key="1">
    <source>
        <dbReference type="ARBA" id="ARBA00000695"/>
    </source>
</evidence>
<dbReference type="SUPFAM" id="SSF51126">
    <property type="entry name" value="Pectin lyase-like"/>
    <property type="match status" value="1"/>
</dbReference>
<evidence type="ECO:0000256" key="4">
    <source>
        <dbReference type="ARBA" id="ARBA00006463"/>
    </source>
</evidence>
<reference evidence="13 14" key="2">
    <citation type="submission" date="2019-04" db="EMBL/GenBank/DDBJ databases">
        <title>Complete Genome of UW386 and Higher Quality Genome of UW700.</title>
        <authorList>
            <person name="Jacobs J."/>
            <person name="Perez A."/>
            <person name="Steidl O."/>
            <person name="Allen C."/>
        </authorList>
    </citation>
    <scope>NUCLEOTIDE SEQUENCE [LARGE SCALE GENOMIC DNA]</scope>
    <source>
        <strain evidence="13 14">UW386</strain>
    </source>
</reference>
<comment type="similarity">
    <text evidence="4 10">Belongs to the polysaccharide lyase 3 family.</text>
</comment>
<dbReference type="InterPro" id="IPR011050">
    <property type="entry name" value="Pectin_lyase_fold/virulence"/>
</dbReference>
<evidence type="ECO:0000256" key="9">
    <source>
        <dbReference type="ARBA" id="ARBA00023239"/>
    </source>
</evidence>
<evidence type="ECO:0000256" key="8">
    <source>
        <dbReference type="ARBA" id="ARBA00022837"/>
    </source>
</evidence>
<evidence type="ECO:0000256" key="3">
    <source>
        <dbReference type="ARBA" id="ARBA00004613"/>
    </source>
</evidence>
<feature type="compositionally biased region" description="Basic and acidic residues" evidence="11">
    <location>
        <begin position="186"/>
        <end position="196"/>
    </location>
</feature>
<evidence type="ECO:0000313" key="12">
    <source>
        <dbReference type="EMBL" id="CUV13038.1"/>
    </source>
</evidence>
<keyword evidence="9 10" id="KW-0456">Lyase</keyword>
<comment type="subcellular location">
    <subcellularLocation>
        <location evidence="3 10">Secreted</location>
    </subcellularLocation>
</comment>
<evidence type="ECO:0000256" key="6">
    <source>
        <dbReference type="ARBA" id="ARBA00022525"/>
    </source>
</evidence>
<dbReference type="Pfam" id="PF03211">
    <property type="entry name" value="Pectate_lyase"/>
    <property type="match status" value="1"/>
</dbReference>
<evidence type="ECO:0000256" key="2">
    <source>
        <dbReference type="ARBA" id="ARBA00001913"/>
    </source>
</evidence>
<feature type="compositionally biased region" description="Gly residues" evidence="11">
    <location>
        <begin position="68"/>
        <end position="82"/>
    </location>
</feature>
<evidence type="ECO:0000313" key="13">
    <source>
        <dbReference type="EMBL" id="QCX48621.1"/>
    </source>
</evidence>
<organism evidence="12">
    <name type="scientific">Ralstonia solanacearum</name>
    <name type="common">Pseudomonas solanacearum</name>
    <dbReference type="NCBI Taxonomy" id="305"/>
    <lineage>
        <taxon>Bacteria</taxon>
        <taxon>Pseudomonadati</taxon>
        <taxon>Pseudomonadota</taxon>
        <taxon>Betaproteobacteria</taxon>
        <taxon>Burkholderiales</taxon>
        <taxon>Burkholderiaceae</taxon>
        <taxon>Ralstonia</taxon>
        <taxon>Ralstonia solanacearum species complex</taxon>
    </lineage>
</organism>